<evidence type="ECO:0000313" key="11">
    <source>
        <dbReference type="EMBL" id="TCO77618.1"/>
    </source>
</evidence>
<dbReference type="PROSITE" id="PS00211">
    <property type="entry name" value="ABC_TRANSPORTER_1"/>
    <property type="match status" value="2"/>
</dbReference>
<evidence type="ECO:0000256" key="5">
    <source>
        <dbReference type="ARBA" id="ARBA00022741"/>
    </source>
</evidence>
<comment type="subcellular location">
    <subcellularLocation>
        <location evidence="1">Cell inner membrane</location>
        <topology evidence="1">Peripheral membrane protein</topology>
    </subcellularLocation>
</comment>
<evidence type="ECO:0000256" key="1">
    <source>
        <dbReference type="ARBA" id="ARBA00004417"/>
    </source>
</evidence>
<evidence type="ECO:0000259" key="10">
    <source>
        <dbReference type="PROSITE" id="PS50893"/>
    </source>
</evidence>
<comment type="caution">
    <text evidence="11">The sequence shown here is derived from an EMBL/GenBank/DDBJ whole genome shotgun (WGS) entry which is preliminary data.</text>
</comment>
<dbReference type="InterPro" id="IPR013563">
    <property type="entry name" value="Oligopep_ABC_C"/>
</dbReference>
<protein>
    <recommendedName>
        <fullName evidence="8">ABC-type dipeptide transporter</fullName>
        <ecNumber evidence="8">7.4.2.9</ecNumber>
    </recommendedName>
</protein>
<dbReference type="EMBL" id="SLWX01000002">
    <property type="protein sequence ID" value="TCO77618.1"/>
    <property type="molecule type" value="Genomic_DNA"/>
</dbReference>
<dbReference type="GO" id="GO:0005524">
    <property type="term" value="F:ATP binding"/>
    <property type="evidence" value="ECO:0007669"/>
    <property type="project" value="UniProtKB-KW"/>
</dbReference>
<dbReference type="FunFam" id="3.40.50.300:FF:000016">
    <property type="entry name" value="Oligopeptide ABC transporter ATP-binding component"/>
    <property type="match status" value="2"/>
</dbReference>
<dbReference type="GO" id="GO:0016887">
    <property type="term" value="F:ATP hydrolysis activity"/>
    <property type="evidence" value="ECO:0007669"/>
    <property type="project" value="InterPro"/>
</dbReference>
<evidence type="ECO:0000256" key="7">
    <source>
        <dbReference type="ARBA" id="ARBA00023136"/>
    </source>
</evidence>
<dbReference type="CDD" id="cd03257">
    <property type="entry name" value="ABC_NikE_OppD_transporters"/>
    <property type="match status" value="2"/>
</dbReference>
<reference evidence="11 12" key="1">
    <citation type="submission" date="2019-03" db="EMBL/GenBank/DDBJ databases">
        <title>Genomic Encyclopedia of Type Strains, Phase IV (KMG-IV): sequencing the most valuable type-strain genomes for metagenomic binning, comparative biology and taxonomic classification.</title>
        <authorList>
            <person name="Goeker M."/>
        </authorList>
    </citation>
    <scope>NUCLEOTIDE SEQUENCE [LARGE SCALE GENOMIC DNA]</scope>
    <source>
        <strain evidence="11 12">DSM 23344</strain>
    </source>
</reference>
<sequence length="527" mass="57565">MALLEVRDLGVSFVTRNGVNKAVDGISFDVQSGKITAIIGESGSGKSVACYSMLGLIPSPPGRIDSGSALFDGEDLLQMSESQLRRIRGRDVAMIFQDPMTCLNPYLCIGDQLAEPLILHCGAGKAEARRRAIEILDEVGIRDPGTTIDSYPHEFSGGMRQRVMIAMALINEPRLLIADEPTTALDVTIQAQILKLIADLQKKRDIGVIFISHDLAVVADIADEIAVMQNGRIVEHGDREAIFRGAEHPYTQTLLAAIPSGSKTLSEAVGDDLIRVRNLRTWFRTPSGDTMKAVDDVSFDIRRGEVLGLVGESGSGKSTIGRSLLRLVPISAGSVSFDGTDITVLEGKALKSMRRRMQMIFQDPFASLNPRMTVFDTLAEPLLLHKLEDRRSVSDAVLRLMDDVGLARSAVRKYPHEFSGGQRQRIAIGRALATRPEFVVADEPVSALDVTIQAQILDLMVELGREYGLTMLFVSHDLAVVRHIADRIIVLFQGRVIEEGSGEQLFNAPRENYTRELLGAIPGSSLL</sequence>
<dbReference type="PROSITE" id="PS50893">
    <property type="entry name" value="ABC_TRANSPORTER_2"/>
    <property type="match status" value="2"/>
</dbReference>
<dbReference type="Pfam" id="PF00005">
    <property type="entry name" value="ABC_tran"/>
    <property type="match status" value="2"/>
</dbReference>
<keyword evidence="6 11" id="KW-0067">ATP-binding</keyword>
<dbReference type="PANTHER" id="PTHR43297:SF2">
    <property type="entry name" value="DIPEPTIDE TRANSPORT ATP-BINDING PROTEIN DPPD"/>
    <property type="match status" value="1"/>
</dbReference>
<evidence type="ECO:0000313" key="12">
    <source>
        <dbReference type="Proteomes" id="UP000294980"/>
    </source>
</evidence>
<feature type="domain" description="ABC transporter" evidence="10">
    <location>
        <begin position="274"/>
        <end position="518"/>
    </location>
</feature>
<gene>
    <name evidence="11" type="ORF">EV688_10275</name>
</gene>
<feature type="domain" description="ABC transporter" evidence="10">
    <location>
        <begin position="6"/>
        <end position="255"/>
    </location>
</feature>
<dbReference type="InterPro" id="IPR027417">
    <property type="entry name" value="P-loop_NTPase"/>
</dbReference>
<dbReference type="InterPro" id="IPR003439">
    <property type="entry name" value="ABC_transporter-like_ATP-bd"/>
</dbReference>
<dbReference type="SUPFAM" id="SSF52540">
    <property type="entry name" value="P-loop containing nucleoside triphosphate hydrolases"/>
    <property type="match status" value="2"/>
</dbReference>
<dbReference type="EC" id="7.4.2.9" evidence="8"/>
<dbReference type="NCBIfam" id="NF008453">
    <property type="entry name" value="PRK11308.1"/>
    <property type="match status" value="2"/>
</dbReference>
<keyword evidence="12" id="KW-1185">Reference proteome</keyword>
<dbReference type="RefSeq" id="WP_117314476.1">
    <property type="nucleotide sequence ID" value="NZ_QQSW01000001.1"/>
</dbReference>
<evidence type="ECO:0000256" key="2">
    <source>
        <dbReference type="ARBA" id="ARBA00005417"/>
    </source>
</evidence>
<evidence type="ECO:0000256" key="3">
    <source>
        <dbReference type="ARBA" id="ARBA00022448"/>
    </source>
</evidence>
<name>A0A4R2L4S7_9GAMM</name>
<dbReference type="GO" id="GO:0015833">
    <property type="term" value="P:peptide transport"/>
    <property type="evidence" value="ECO:0007669"/>
    <property type="project" value="InterPro"/>
</dbReference>
<keyword evidence="3" id="KW-0813">Transport</keyword>
<dbReference type="Pfam" id="PF08352">
    <property type="entry name" value="oligo_HPY"/>
    <property type="match status" value="1"/>
</dbReference>
<evidence type="ECO:0000256" key="4">
    <source>
        <dbReference type="ARBA" id="ARBA00022475"/>
    </source>
</evidence>
<keyword evidence="5" id="KW-0547">Nucleotide-binding</keyword>
<dbReference type="InterPro" id="IPR017871">
    <property type="entry name" value="ABC_transporter-like_CS"/>
</dbReference>
<dbReference type="InterPro" id="IPR050388">
    <property type="entry name" value="ABC_Ni/Peptide_Import"/>
</dbReference>
<dbReference type="OrthoDB" id="9784450at2"/>
<evidence type="ECO:0000256" key="8">
    <source>
        <dbReference type="ARBA" id="ARBA00038852"/>
    </source>
</evidence>
<dbReference type="NCBIfam" id="NF007739">
    <property type="entry name" value="PRK10419.1"/>
    <property type="match status" value="2"/>
</dbReference>
<proteinExistence type="inferred from homology"/>
<accession>A0A4R2L4S7</accession>
<comment type="catalytic activity">
    <reaction evidence="9">
        <text>a dipeptide(out) + ATP + H2O = a dipeptide(in) + ADP + phosphate + H(+)</text>
        <dbReference type="Rhea" id="RHEA:23120"/>
        <dbReference type="ChEBI" id="CHEBI:15377"/>
        <dbReference type="ChEBI" id="CHEBI:15378"/>
        <dbReference type="ChEBI" id="CHEBI:30616"/>
        <dbReference type="ChEBI" id="CHEBI:43474"/>
        <dbReference type="ChEBI" id="CHEBI:90799"/>
        <dbReference type="ChEBI" id="CHEBI:456216"/>
        <dbReference type="EC" id="7.4.2.9"/>
    </reaction>
</comment>
<dbReference type="GO" id="GO:0055085">
    <property type="term" value="P:transmembrane transport"/>
    <property type="evidence" value="ECO:0007669"/>
    <property type="project" value="UniProtKB-ARBA"/>
</dbReference>
<dbReference type="GO" id="GO:0005886">
    <property type="term" value="C:plasma membrane"/>
    <property type="evidence" value="ECO:0007669"/>
    <property type="project" value="UniProtKB-SubCell"/>
</dbReference>
<dbReference type="InterPro" id="IPR003593">
    <property type="entry name" value="AAA+_ATPase"/>
</dbReference>
<organism evidence="11 12">
    <name type="scientific">Chromatocurvus halotolerans</name>
    <dbReference type="NCBI Taxonomy" id="1132028"/>
    <lineage>
        <taxon>Bacteria</taxon>
        <taxon>Pseudomonadati</taxon>
        <taxon>Pseudomonadota</taxon>
        <taxon>Gammaproteobacteria</taxon>
        <taxon>Cellvibrionales</taxon>
        <taxon>Halieaceae</taxon>
        <taxon>Chromatocurvus</taxon>
    </lineage>
</organism>
<dbReference type="Proteomes" id="UP000294980">
    <property type="component" value="Unassembled WGS sequence"/>
</dbReference>
<dbReference type="PANTHER" id="PTHR43297">
    <property type="entry name" value="OLIGOPEPTIDE TRANSPORT ATP-BINDING PROTEIN APPD"/>
    <property type="match status" value="1"/>
</dbReference>
<dbReference type="SMART" id="SM00382">
    <property type="entry name" value="AAA"/>
    <property type="match status" value="2"/>
</dbReference>
<evidence type="ECO:0000256" key="9">
    <source>
        <dbReference type="ARBA" id="ARBA00047356"/>
    </source>
</evidence>
<evidence type="ECO:0000256" key="6">
    <source>
        <dbReference type="ARBA" id="ARBA00022840"/>
    </source>
</evidence>
<keyword evidence="4" id="KW-1003">Cell membrane</keyword>
<comment type="similarity">
    <text evidence="2">Belongs to the ABC transporter superfamily.</text>
</comment>
<dbReference type="AlphaFoldDB" id="A0A4R2L4S7"/>
<dbReference type="Gene3D" id="3.40.50.300">
    <property type="entry name" value="P-loop containing nucleotide triphosphate hydrolases"/>
    <property type="match status" value="2"/>
</dbReference>
<keyword evidence="7" id="KW-0472">Membrane</keyword>